<dbReference type="AlphaFoldDB" id="A0A1H4TL12"/>
<name>A0A1H4TL12_RHOJO</name>
<accession>A0A1H4TL12</accession>
<gene>
    <name evidence="2" type="ORF">SAMN04490220_1983</name>
</gene>
<reference evidence="3" key="1">
    <citation type="submission" date="2016-10" db="EMBL/GenBank/DDBJ databases">
        <authorList>
            <person name="Varghese N."/>
        </authorList>
    </citation>
    <scope>NUCLEOTIDE SEQUENCE [LARGE SCALE GENOMIC DNA]</scope>
    <source>
        <strain evidence="3">DSM 44719</strain>
    </source>
</reference>
<protein>
    <submittedName>
        <fullName evidence="2">Uncharacterized protein</fullName>
    </submittedName>
</protein>
<dbReference type="EMBL" id="FNTL01000004">
    <property type="protein sequence ID" value="SEC57142.1"/>
    <property type="molecule type" value="Genomic_DNA"/>
</dbReference>
<feature type="region of interest" description="Disordered" evidence="1">
    <location>
        <begin position="140"/>
        <end position="161"/>
    </location>
</feature>
<proteinExistence type="predicted"/>
<evidence type="ECO:0000313" key="2">
    <source>
        <dbReference type="EMBL" id="SEC57142.1"/>
    </source>
</evidence>
<evidence type="ECO:0000256" key="1">
    <source>
        <dbReference type="SAM" id="MobiDB-lite"/>
    </source>
</evidence>
<dbReference type="RefSeq" id="WP_378483115.1">
    <property type="nucleotide sequence ID" value="NZ_JBHUHG010000002.1"/>
</dbReference>
<dbReference type="Proteomes" id="UP000183407">
    <property type="component" value="Unassembled WGS sequence"/>
</dbReference>
<organism evidence="2 3">
    <name type="scientific">Rhodococcus jostii</name>
    <dbReference type="NCBI Taxonomy" id="132919"/>
    <lineage>
        <taxon>Bacteria</taxon>
        <taxon>Bacillati</taxon>
        <taxon>Actinomycetota</taxon>
        <taxon>Actinomycetes</taxon>
        <taxon>Mycobacteriales</taxon>
        <taxon>Nocardiaceae</taxon>
        <taxon>Rhodococcus</taxon>
    </lineage>
</organism>
<evidence type="ECO:0000313" key="3">
    <source>
        <dbReference type="Proteomes" id="UP000183407"/>
    </source>
</evidence>
<sequence length="178" mass="20218">MDGGTTEWIAERHDEVMRIWMLVDHEPGYERLHVGDRIEATTAWCRPEMLPAELVSWDVPVQVERVATDLPGEHDWVAHTNEHVSALLSAWKETEGPTAISGCLIYDRYLHLLHHVAPTTRGRILRHACITWDAHRTPTPHGGYSVNPSGPPTYTERGEVPPDRTVTWDCVELDTDDE</sequence>